<dbReference type="EMBL" id="LSYV01000150">
    <property type="protein sequence ID" value="KXZ42413.1"/>
    <property type="molecule type" value="Genomic_DNA"/>
</dbReference>
<proteinExistence type="predicted"/>
<dbReference type="AlphaFoldDB" id="A0A150FXS1"/>
<dbReference type="InterPro" id="IPR043502">
    <property type="entry name" value="DNA/RNA_pol_sf"/>
</dbReference>
<accession>A0A150FXS1</accession>
<evidence type="ECO:0000259" key="2">
    <source>
        <dbReference type="PROSITE" id="PS50878"/>
    </source>
</evidence>
<feature type="compositionally biased region" description="Gly residues" evidence="1">
    <location>
        <begin position="1"/>
        <end position="17"/>
    </location>
</feature>
<dbReference type="InterPro" id="IPR043128">
    <property type="entry name" value="Rev_trsase/Diguanyl_cyclase"/>
</dbReference>
<feature type="region of interest" description="Disordered" evidence="1">
    <location>
        <begin position="1"/>
        <end position="48"/>
    </location>
</feature>
<dbReference type="Gene3D" id="3.10.10.10">
    <property type="entry name" value="HIV Type 1 Reverse Transcriptase, subunit A, domain 1"/>
    <property type="match status" value="1"/>
</dbReference>
<dbReference type="Proteomes" id="UP000075714">
    <property type="component" value="Unassembled WGS sequence"/>
</dbReference>
<dbReference type="InterPro" id="IPR000477">
    <property type="entry name" value="RT_dom"/>
</dbReference>
<evidence type="ECO:0000313" key="3">
    <source>
        <dbReference type="EMBL" id="KXZ42413.1"/>
    </source>
</evidence>
<comment type="caution">
    <text evidence="3">The sequence shown here is derived from an EMBL/GenBank/DDBJ whole genome shotgun (WGS) entry which is preliminary data.</text>
</comment>
<dbReference type="SUPFAM" id="SSF56672">
    <property type="entry name" value="DNA/RNA polymerases"/>
    <property type="match status" value="1"/>
</dbReference>
<sequence>MGAGPVGAGAPGPGAPGAGPITTDAAVRDGASHAASSGGSFPSAEAPETSALATLRGDYGSGFGSLGAGGQDLGGSGLGGMGTGSLGFSGMGAGGRGLGGAGSGTGGGGAGALGLDDMGGLGFGGMGAGPLGLGGVGAGSLGFGGMGAGSLGFGGVGAGSLGLGGMGAGSLGLGGMGAGSLGFGGSGAGSLGVGGMGASRLGFGSGMGAGGTGLGGDCLNANPLMSILHAGENMASAAEDLPFLRQITSALEVRAASRDPSVLKRKAAEKVGDFKRQAVAFRMQSGLTDNPSEKAYFLELSHRCLSSALATEESYVDITSAATVLPFPNAAKIMMHGSISSSSCAVGRGPPAQAEVSVDPKVADTPVQPHWFNHDGVKLVTAVWQEYGYDSPAIRNEANWIFHSPPLPSHHLTNYPSVDEHLTELGAHFDDLLARGLTEQYDPDLHGSEADFAAVINPLHVVSKADGALRPIIDPTRSGVNDCMTKLPCDLPDLATLLHDLPPNGFLGKRDLASGFHHVMLAPEARRLMAFHHPVSGALQRWVVLPFGASQSPPIFVELTSVARDIFQRECDRRGLQVRIYVYVDDFMLMGKSHADIREAFAVMDQVGTRLGLEWKTSKDRGREQPLQQLDFLAARPPRTVQLSPAAREDLAFWLDVLRADSSVWDGVKRCVVSDIDLVRGEFLGPDGAVVFTDASGSGFGAWWGQSEVQGAWQSDEQQLHIAWKELSAVLRALETWGPGLTGRRVLVRCDNTQAVAAVNRGSTRIPEGRPIARQMLWLAIRHGFELRAEHIAGRENGRTDRLSRQLDRARDQNLRLKPQVFRRLTRLAGFQPAVDCCCDVRGLNAQRGCGRFFSASNSVLGRASQLAGHALWAYPPHSLIGEVLAEIVAALQLDGQTRALVLVPDWRDRPWFPAFIRRPAAPFRVCSVLQRGQRHCLLPWGAEAGACEYDMLVLRLP</sequence>
<dbReference type="Gene3D" id="3.30.70.270">
    <property type="match status" value="1"/>
</dbReference>
<dbReference type="Pfam" id="PF00078">
    <property type="entry name" value="RVT_1"/>
    <property type="match status" value="1"/>
</dbReference>
<evidence type="ECO:0000256" key="1">
    <source>
        <dbReference type="SAM" id="MobiDB-lite"/>
    </source>
</evidence>
<dbReference type="PROSITE" id="PS50878">
    <property type="entry name" value="RT_POL"/>
    <property type="match status" value="1"/>
</dbReference>
<dbReference type="InterPro" id="IPR052055">
    <property type="entry name" value="Hepadnavirus_pol/RT"/>
</dbReference>
<dbReference type="STRING" id="33097.A0A150FXS1"/>
<gene>
    <name evidence="3" type="ORF">GPECTOR_150g41</name>
</gene>
<evidence type="ECO:0000313" key="4">
    <source>
        <dbReference type="Proteomes" id="UP000075714"/>
    </source>
</evidence>
<dbReference type="PANTHER" id="PTHR33050:SF7">
    <property type="entry name" value="RIBONUCLEASE H"/>
    <property type="match status" value="1"/>
</dbReference>
<name>A0A150FXS1_GONPE</name>
<dbReference type="PANTHER" id="PTHR33050">
    <property type="entry name" value="REVERSE TRANSCRIPTASE DOMAIN-CONTAINING PROTEIN"/>
    <property type="match status" value="1"/>
</dbReference>
<dbReference type="OrthoDB" id="536189at2759"/>
<protein>
    <recommendedName>
        <fullName evidence="2">Reverse transcriptase domain-containing protein</fullName>
    </recommendedName>
</protein>
<reference evidence="4" key="1">
    <citation type="journal article" date="2016" name="Nat. Commun.">
        <title>The Gonium pectorale genome demonstrates co-option of cell cycle regulation during the evolution of multicellularity.</title>
        <authorList>
            <person name="Hanschen E.R."/>
            <person name="Marriage T.N."/>
            <person name="Ferris P.J."/>
            <person name="Hamaji T."/>
            <person name="Toyoda A."/>
            <person name="Fujiyama A."/>
            <person name="Neme R."/>
            <person name="Noguchi H."/>
            <person name="Minakuchi Y."/>
            <person name="Suzuki M."/>
            <person name="Kawai-Toyooka H."/>
            <person name="Smith D.R."/>
            <person name="Sparks H."/>
            <person name="Anderson J."/>
            <person name="Bakaric R."/>
            <person name="Luria V."/>
            <person name="Karger A."/>
            <person name="Kirschner M.W."/>
            <person name="Durand P.M."/>
            <person name="Michod R.E."/>
            <person name="Nozaki H."/>
            <person name="Olson B.J."/>
        </authorList>
    </citation>
    <scope>NUCLEOTIDE SEQUENCE [LARGE SCALE GENOMIC DNA]</scope>
    <source>
        <strain evidence="4">NIES-2863</strain>
    </source>
</reference>
<feature type="domain" description="Reverse transcriptase" evidence="2">
    <location>
        <begin position="443"/>
        <end position="659"/>
    </location>
</feature>
<dbReference type="CDD" id="cd09275">
    <property type="entry name" value="RNase_HI_RT_DIRS1"/>
    <property type="match status" value="1"/>
</dbReference>
<feature type="compositionally biased region" description="Low complexity" evidence="1">
    <location>
        <begin position="32"/>
        <end position="46"/>
    </location>
</feature>
<keyword evidence="4" id="KW-1185">Reference proteome</keyword>
<organism evidence="3 4">
    <name type="scientific">Gonium pectorale</name>
    <name type="common">Green alga</name>
    <dbReference type="NCBI Taxonomy" id="33097"/>
    <lineage>
        <taxon>Eukaryota</taxon>
        <taxon>Viridiplantae</taxon>
        <taxon>Chlorophyta</taxon>
        <taxon>core chlorophytes</taxon>
        <taxon>Chlorophyceae</taxon>
        <taxon>CS clade</taxon>
        <taxon>Chlamydomonadales</taxon>
        <taxon>Volvocaceae</taxon>
        <taxon>Gonium</taxon>
    </lineage>
</organism>